<proteinExistence type="predicted"/>
<comment type="caution">
    <text evidence="2">The sequence shown here is derived from an EMBL/GenBank/DDBJ whole genome shotgun (WGS) entry which is preliminary data.</text>
</comment>
<dbReference type="PANTHER" id="PTHR47618:SF1">
    <property type="entry name" value="BIFUNCTIONAL OLIGORIBONUCLEASE AND PAP PHOSPHATASE NRNA"/>
    <property type="match status" value="1"/>
</dbReference>
<evidence type="ECO:0000313" key="3">
    <source>
        <dbReference type="Proteomes" id="UP000760819"/>
    </source>
</evidence>
<dbReference type="AlphaFoldDB" id="A0A955L0J9"/>
<dbReference type="InterPro" id="IPR038763">
    <property type="entry name" value="DHH_sf"/>
</dbReference>
<feature type="domain" description="DDH" evidence="1">
    <location>
        <begin position="19"/>
        <end position="164"/>
    </location>
</feature>
<dbReference type="Gene3D" id="3.10.310.30">
    <property type="match status" value="1"/>
</dbReference>
<protein>
    <submittedName>
        <fullName evidence="2">DHH family phosphoesterase</fullName>
    </submittedName>
</protein>
<evidence type="ECO:0000259" key="1">
    <source>
        <dbReference type="Pfam" id="PF01368"/>
    </source>
</evidence>
<dbReference type="PANTHER" id="PTHR47618">
    <property type="entry name" value="BIFUNCTIONAL OLIGORIBONUCLEASE AND PAP PHOSPHATASE NRNA"/>
    <property type="match status" value="1"/>
</dbReference>
<dbReference type="SUPFAM" id="SSF64182">
    <property type="entry name" value="DHH phosphoesterases"/>
    <property type="match status" value="1"/>
</dbReference>
<sequence>MTKKEFKEQFTKLARDADRIVITTHVRPDGDAISSALSMQMYLQGHLGLKSEVIITGAKTDIWDKWDTDGVIQWVPDALKVCAGADLVIMLDGGEYKRFGYDEEEFATSSAKKICIDHHPDAPDDFDLVWKDDTAVAAAQLVFELLYKDEKVSAAESEMLVLGILSDTAILRYISPNRARVLGEVEELVRIGNIDIQLLATEIEQISAEEFEIAGECMQNADNVLLDGLPGFTYTYMSCDFYKKYDPETGKRGTLIFMLHFLRKITGYGWGFVVRPVTEKEFSLSFRALPGTVDCQKIAQAFNGGGHKLAAGGEYKTDQKTSAEEICRLVIEKLGEIKQEITVK</sequence>
<dbReference type="InterPro" id="IPR051319">
    <property type="entry name" value="Oligoribo/pAp-PDE_c-di-AMP_PDE"/>
</dbReference>
<dbReference type="Pfam" id="PF01368">
    <property type="entry name" value="DHH"/>
    <property type="match status" value="1"/>
</dbReference>
<reference evidence="2" key="2">
    <citation type="journal article" date="2021" name="Microbiome">
        <title>Successional dynamics and alternative stable states in a saline activated sludge microbial community over 9 years.</title>
        <authorList>
            <person name="Wang Y."/>
            <person name="Ye J."/>
            <person name="Ju F."/>
            <person name="Liu L."/>
            <person name="Boyd J.A."/>
            <person name="Deng Y."/>
            <person name="Parks D.H."/>
            <person name="Jiang X."/>
            <person name="Yin X."/>
            <person name="Woodcroft B.J."/>
            <person name="Tyson G.W."/>
            <person name="Hugenholtz P."/>
            <person name="Polz M.F."/>
            <person name="Zhang T."/>
        </authorList>
    </citation>
    <scope>NUCLEOTIDE SEQUENCE</scope>
    <source>
        <strain evidence="2">HKST-UBA12</strain>
    </source>
</reference>
<reference evidence="2" key="1">
    <citation type="submission" date="2020-04" db="EMBL/GenBank/DDBJ databases">
        <authorList>
            <person name="Zhang T."/>
        </authorList>
    </citation>
    <scope>NUCLEOTIDE SEQUENCE</scope>
    <source>
        <strain evidence="2">HKST-UBA12</strain>
    </source>
</reference>
<gene>
    <name evidence="2" type="ORF">KC640_03665</name>
</gene>
<dbReference type="Proteomes" id="UP000760819">
    <property type="component" value="Unassembled WGS sequence"/>
</dbReference>
<organism evidence="2 3">
    <name type="scientific">Candidatus Dojkabacteria bacterium</name>
    <dbReference type="NCBI Taxonomy" id="2099670"/>
    <lineage>
        <taxon>Bacteria</taxon>
        <taxon>Candidatus Dojkabacteria</taxon>
    </lineage>
</organism>
<dbReference type="InterPro" id="IPR001667">
    <property type="entry name" value="DDH_dom"/>
</dbReference>
<evidence type="ECO:0000313" key="2">
    <source>
        <dbReference type="EMBL" id="MCA9379501.1"/>
    </source>
</evidence>
<dbReference type="Gene3D" id="3.90.1640.10">
    <property type="entry name" value="inorganic pyrophosphatase (n-terminal core)"/>
    <property type="match status" value="1"/>
</dbReference>
<accession>A0A955L0J9</accession>
<dbReference type="EMBL" id="JAGQLI010000209">
    <property type="protein sequence ID" value="MCA9379501.1"/>
    <property type="molecule type" value="Genomic_DNA"/>
</dbReference>
<name>A0A955L0J9_9BACT</name>